<keyword evidence="1 3" id="KW-0547">Nucleotide-binding</keyword>
<organism evidence="5 6">
    <name type="scientific">Flavobacterium cheonanense</name>
    <dbReference type="NCBI Taxonomy" id="706183"/>
    <lineage>
        <taxon>Bacteria</taxon>
        <taxon>Pseudomonadati</taxon>
        <taxon>Bacteroidota</taxon>
        <taxon>Flavobacteriia</taxon>
        <taxon>Flavobacteriales</taxon>
        <taxon>Flavobacteriaceae</taxon>
        <taxon>Flavobacterium</taxon>
    </lineage>
</organism>
<dbReference type="PROSITE" id="PS51161">
    <property type="entry name" value="ATP_CONE"/>
    <property type="match status" value="1"/>
</dbReference>
<evidence type="ECO:0000313" key="6">
    <source>
        <dbReference type="Proteomes" id="UP001500367"/>
    </source>
</evidence>
<dbReference type="Pfam" id="PF22357">
    <property type="entry name" value="AF1548-like_C"/>
    <property type="match status" value="1"/>
</dbReference>
<dbReference type="InterPro" id="IPR054374">
    <property type="entry name" value="AF1548-like_C"/>
</dbReference>
<evidence type="ECO:0000256" key="3">
    <source>
        <dbReference type="PROSITE-ProRule" id="PRU00492"/>
    </source>
</evidence>
<dbReference type="SUPFAM" id="SSF52980">
    <property type="entry name" value="Restriction endonuclease-like"/>
    <property type="match status" value="1"/>
</dbReference>
<dbReference type="Pfam" id="PF04471">
    <property type="entry name" value="Mrr_cat"/>
    <property type="match status" value="1"/>
</dbReference>
<dbReference type="Proteomes" id="UP001500367">
    <property type="component" value="Unassembled WGS sequence"/>
</dbReference>
<comment type="caution">
    <text evidence="5">The sequence shown here is derived from an EMBL/GenBank/DDBJ whole genome shotgun (WGS) entry which is preliminary data.</text>
</comment>
<protein>
    <recommendedName>
        <fullName evidence="4">ATP-cone domain-containing protein</fullName>
    </recommendedName>
</protein>
<feature type="domain" description="ATP-cone" evidence="4">
    <location>
        <begin position="1"/>
        <end position="108"/>
    </location>
</feature>
<dbReference type="EMBL" id="BAABCT010000002">
    <property type="protein sequence ID" value="GAA4064966.1"/>
    <property type="molecule type" value="Genomic_DNA"/>
</dbReference>
<dbReference type="InterPro" id="IPR011856">
    <property type="entry name" value="tRNA_endonuc-like_dom_sf"/>
</dbReference>
<evidence type="ECO:0000256" key="2">
    <source>
        <dbReference type="ARBA" id="ARBA00022840"/>
    </source>
</evidence>
<dbReference type="InterPro" id="IPR007560">
    <property type="entry name" value="Restrct_endonuc_IV_Mrr"/>
</dbReference>
<dbReference type="RefSeq" id="WP_344815419.1">
    <property type="nucleotide sequence ID" value="NZ_BAABCT010000002.1"/>
</dbReference>
<name>A0ABP7VE67_9FLAO</name>
<evidence type="ECO:0000313" key="5">
    <source>
        <dbReference type="EMBL" id="GAA4064966.1"/>
    </source>
</evidence>
<accession>A0ABP7VE67</accession>
<keyword evidence="6" id="KW-1185">Reference proteome</keyword>
<evidence type="ECO:0000256" key="1">
    <source>
        <dbReference type="ARBA" id="ARBA00022741"/>
    </source>
</evidence>
<dbReference type="Pfam" id="PF03477">
    <property type="entry name" value="ATP-cone"/>
    <property type="match status" value="1"/>
</dbReference>
<proteinExistence type="predicted"/>
<reference evidence="6" key="1">
    <citation type="journal article" date="2019" name="Int. J. Syst. Evol. Microbiol.">
        <title>The Global Catalogue of Microorganisms (GCM) 10K type strain sequencing project: providing services to taxonomists for standard genome sequencing and annotation.</title>
        <authorList>
            <consortium name="The Broad Institute Genomics Platform"/>
            <consortium name="The Broad Institute Genome Sequencing Center for Infectious Disease"/>
            <person name="Wu L."/>
            <person name="Ma J."/>
        </authorList>
    </citation>
    <scope>NUCLEOTIDE SEQUENCE [LARGE SCALE GENOMIC DNA]</scope>
    <source>
        <strain evidence="6">JCM 17069</strain>
    </source>
</reference>
<dbReference type="InterPro" id="IPR011335">
    <property type="entry name" value="Restrct_endonuc-II-like"/>
</dbReference>
<dbReference type="Gene3D" id="3.40.1350.10">
    <property type="match status" value="1"/>
</dbReference>
<evidence type="ECO:0000259" key="4">
    <source>
        <dbReference type="PROSITE" id="PS51161"/>
    </source>
</evidence>
<dbReference type="InterPro" id="IPR005144">
    <property type="entry name" value="ATP-cone_dom"/>
</dbReference>
<gene>
    <name evidence="5" type="ORF">GCM10022389_07100</name>
</gene>
<keyword evidence="2 3" id="KW-0067">ATP-binding</keyword>
<sequence>MKVIKHSGDVVDFEPDKLKKSLLKSGADSSIVNGILNEIKGQIYDGIPTKQIYKMAFGLLKKASNSHAAQYNLRPAIQMLGPAGFFFEKYVARLFAFEDYKTITNQTLQGKCVSHEIDVIVKKNDEFSMIECKFHAGRDAISDVKVPMYILSRFNDLKDRKHSIFTNNDKISKCWLVTNNRFSADAITFGNCSGINMLSWDFPKNDNLRSKIDNKKLYPITCLTTLSLVEKDKLLILGIILAIDLINNSESLERIGLSSNRIKNVLKEVTELCKYL</sequence>